<evidence type="ECO:0000313" key="1">
    <source>
        <dbReference type="EMBL" id="MBX49834.1"/>
    </source>
</evidence>
<name>A0A2P2P4Z7_RHIMU</name>
<dbReference type="EMBL" id="GGEC01069350">
    <property type="protein sequence ID" value="MBX49834.1"/>
    <property type="molecule type" value="Transcribed_RNA"/>
</dbReference>
<protein>
    <submittedName>
        <fullName evidence="1">Uncharacterized protein</fullName>
    </submittedName>
</protein>
<dbReference type="AlphaFoldDB" id="A0A2P2P4Z7"/>
<sequence>MQKINHNKISDASGPIPDFQCFFASVFLRNQKEPSEYPSQMILYMGLCLCIELKLTVPTPSSNFM</sequence>
<organism evidence="1">
    <name type="scientific">Rhizophora mucronata</name>
    <name type="common">Asiatic mangrove</name>
    <dbReference type="NCBI Taxonomy" id="61149"/>
    <lineage>
        <taxon>Eukaryota</taxon>
        <taxon>Viridiplantae</taxon>
        <taxon>Streptophyta</taxon>
        <taxon>Embryophyta</taxon>
        <taxon>Tracheophyta</taxon>
        <taxon>Spermatophyta</taxon>
        <taxon>Magnoliopsida</taxon>
        <taxon>eudicotyledons</taxon>
        <taxon>Gunneridae</taxon>
        <taxon>Pentapetalae</taxon>
        <taxon>rosids</taxon>
        <taxon>fabids</taxon>
        <taxon>Malpighiales</taxon>
        <taxon>Rhizophoraceae</taxon>
        <taxon>Rhizophora</taxon>
    </lineage>
</organism>
<proteinExistence type="predicted"/>
<reference evidence="1" key="1">
    <citation type="submission" date="2018-02" db="EMBL/GenBank/DDBJ databases">
        <title>Rhizophora mucronata_Transcriptome.</title>
        <authorList>
            <person name="Meera S.P."/>
            <person name="Sreeshan A."/>
            <person name="Augustine A."/>
        </authorList>
    </citation>
    <scope>NUCLEOTIDE SEQUENCE</scope>
    <source>
        <tissue evidence="1">Leaf</tissue>
    </source>
</reference>
<accession>A0A2P2P4Z7</accession>